<reference evidence="1" key="1">
    <citation type="submission" date="2015-04" db="EMBL/GenBank/DDBJ databases">
        <title>The genome sequence of the plant pathogenic Rhizarian Plasmodiophora brassicae reveals insights in its biotrophic life cycle and the origin of chitin synthesis.</title>
        <authorList>
            <person name="Schwelm A."/>
            <person name="Fogelqvist J."/>
            <person name="Knaust A."/>
            <person name="Julke S."/>
            <person name="Lilja T."/>
            <person name="Dhandapani V."/>
            <person name="Bonilla-Rosso G."/>
            <person name="Karlsson M."/>
            <person name="Shevchenko A."/>
            <person name="Choi S.R."/>
            <person name="Kim H.G."/>
            <person name="Park J.Y."/>
            <person name="Lim Y.P."/>
            <person name="Ludwig-Muller J."/>
            <person name="Dixelius C."/>
        </authorList>
    </citation>
    <scope>NUCLEOTIDE SEQUENCE</scope>
    <source>
        <tissue evidence="1">Potato root galls</tissue>
    </source>
</reference>
<feature type="non-terminal residue" evidence="1">
    <location>
        <position position="1"/>
    </location>
</feature>
<sequence length="127" mass="14578">EVSARPNLMGVPIFLRYRVKELSNAMNQQQFREEAAYICSRLFQDLTGTSKIIIYMMSVAAIDIFGTSFRKLHPDFFKIFHGQLDFEEKTLLMSRLLPTDMASIHIHFGQVAILPLCCSYQRIRGGS</sequence>
<organism evidence="1">
    <name type="scientific">Spongospora subterranea</name>
    <dbReference type="NCBI Taxonomy" id="70186"/>
    <lineage>
        <taxon>Eukaryota</taxon>
        <taxon>Sar</taxon>
        <taxon>Rhizaria</taxon>
        <taxon>Endomyxa</taxon>
        <taxon>Phytomyxea</taxon>
        <taxon>Plasmodiophorida</taxon>
        <taxon>Plasmodiophoridae</taxon>
        <taxon>Spongospora</taxon>
    </lineage>
</organism>
<accession>A0A0H5QQ16</accession>
<evidence type="ECO:0000313" key="1">
    <source>
        <dbReference type="EMBL" id="CRZ04185.1"/>
    </source>
</evidence>
<dbReference type="AlphaFoldDB" id="A0A0H5QQ16"/>
<name>A0A0H5QQ16_9EUKA</name>
<proteinExistence type="predicted"/>
<protein>
    <submittedName>
        <fullName evidence="1">Uncharacterized protein</fullName>
    </submittedName>
</protein>
<dbReference type="EMBL" id="HACM01003743">
    <property type="protein sequence ID" value="CRZ04185.1"/>
    <property type="molecule type" value="Transcribed_RNA"/>
</dbReference>